<dbReference type="PANTHER" id="PTHR33164">
    <property type="entry name" value="TRANSCRIPTIONAL REGULATOR, MARR FAMILY"/>
    <property type="match status" value="1"/>
</dbReference>
<evidence type="ECO:0000313" key="3">
    <source>
        <dbReference type="Proteomes" id="UP001500523"/>
    </source>
</evidence>
<organism evidence="2 3">
    <name type="scientific">Sphingomonas cynarae</name>
    <dbReference type="NCBI Taxonomy" id="930197"/>
    <lineage>
        <taxon>Bacteria</taxon>
        <taxon>Pseudomonadati</taxon>
        <taxon>Pseudomonadota</taxon>
        <taxon>Alphaproteobacteria</taxon>
        <taxon>Sphingomonadales</taxon>
        <taxon>Sphingomonadaceae</taxon>
        <taxon>Sphingomonas</taxon>
    </lineage>
</organism>
<dbReference type="InterPro" id="IPR036390">
    <property type="entry name" value="WH_DNA-bd_sf"/>
</dbReference>
<keyword evidence="3" id="KW-1185">Reference proteome</keyword>
<evidence type="ECO:0000313" key="2">
    <source>
        <dbReference type="EMBL" id="GAA3711598.1"/>
    </source>
</evidence>
<accession>A0ABP7E0G5</accession>
<dbReference type="SMART" id="SM00347">
    <property type="entry name" value="HTH_MARR"/>
    <property type="match status" value="1"/>
</dbReference>
<dbReference type="PANTHER" id="PTHR33164:SF57">
    <property type="entry name" value="MARR-FAMILY TRANSCRIPTIONAL REGULATOR"/>
    <property type="match status" value="1"/>
</dbReference>
<protein>
    <submittedName>
        <fullName evidence="2">MarR family winged helix-turn-helix transcriptional regulator</fullName>
    </submittedName>
</protein>
<feature type="domain" description="HTH marR-type" evidence="1">
    <location>
        <begin position="8"/>
        <end position="139"/>
    </location>
</feature>
<dbReference type="SUPFAM" id="SSF46785">
    <property type="entry name" value="Winged helix' DNA-binding domain"/>
    <property type="match status" value="1"/>
</dbReference>
<gene>
    <name evidence="2" type="ORF">GCM10022268_20740</name>
</gene>
<dbReference type="EMBL" id="BAABBF010000004">
    <property type="protein sequence ID" value="GAA3711598.1"/>
    <property type="molecule type" value="Genomic_DNA"/>
</dbReference>
<dbReference type="PROSITE" id="PS50995">
    <property type="entry name" value="HTH_MARR_2"/>
    <property type="match status" value="1"/>
</dbReference>
<sequence>MADFGPLSEHLGYLLHRTEVKLIARVAAELSEVGVTPSRATAVIYVALHEGCDQMALGGALGINRASTMKAVNELVALGAVERRPGRDRRSHALYLTPHGAELRTAIEAITTRADAINFSVLSDDEQVAFRAMLQKLHDFEPRKRSATGKAHKSERTP</sequence>
<dbReference type="InterPro" id="IPR039422">
    <property type="entry name" value="MarR/SlyA-like"/>
</dbReference>
<dbReference type="Proteomes" id="UP001500523">
    <property type="component" value="Unassembled WGS sequence"/>
</dbReference>
<name>A0ABP7E0G5_9SPHN</name>
<comment type="caution">
    <text evidence="2">The sequence shown here is derived from an EMBL/GenBank/DDBJ whole genome shotgun (WGS) entry which is preliminary data.</text>
</comment>
<dbReference type="InterPro" id="IPR000835">
    <property type="entry name" value="HTH_MarR-typ"/>
</dbReference>
<evidence type="ECO:0000259" key="1">
    <source>
        <dbReference type="PROSITE" id="PS50995"/>
    </source>
</evidence>
<dbReference type="Pfam" id="PF12802">
    <property type="entry name" value="MarR_2"/>
    <property type="match status" value="1"/>
</dbReference>
<proteinExistence type="predicted"/>
<dbReference type="InterPro" id="IPR036388">
    <property type="entry name" value="WH-like_DNA-bd_sf"/>
</dbReference>
<dbReference type="Gene3D" id="1.10.10.10">
    <property type="entry name" value="Winged helix-like DNA-binding domain superfamily/Winged helix DNA-binding domain"/>
    <property type="match status" value="1"/>
</dbReference>
<reference evidence="3" key="1">
    <citation type="journal article" date="2019" name="Int. J. Syst. Evol. Microbiol.">
        <title>The Global Catalogue of Microorganisms (GCM) 10K type strain sequencing project: providing services to taxonomists for standard genome sequencing and annotation.</title>
        <authorList>
            <consortium name="The Broad Institute Genomics Platform"/>
            <consortium name="The Broad Institute Genome Sequencing Center for Infectious Disease"/>
            <person name="Wu L."/>
            <person name="Ma J."/>
        </authorList>
    </citation>
    <scope>NUCLEOTIDE SEQUENCE [LARGE SCALE GENOMIC DNA]</scope>
    <source>
        <strain evidence="3">JCM 17498</strain>
    </source>
</reference>